<dbReference type="PANTHER" id="PTHR13017:SF0">
    <property type="entry name" value="METHENYLTETRAHYDROFOLATE SYNTHASE DOMAIN-CONTAINING PROTEIN"/>
    <property type="match status" value="1"/>
</dbReference>
<dbReference type="RefSeq" id="WP_054964922.1">
    <property type="nucleotide sequence ID" value="NZ_FMUN01000004.1"/>
</dbReference>
<gene>
    <name evidence="1" type="ORF">SAMN05661077_1556</name>
</gene>
<dbReference type="STRING" id="381306.AN478_01825"/>
<dbReference type="SUPFAM" id="SSF100950">
    <property type="entry name" value="NagB/RpiA/CoA transferase-like"/>
    <property type="match status" value="1"/>
</dbReference>
<proteinExistence type="predicted"/>
<dbReference type="AlphaFoldDB" id="A0A0P9C814"/>
<dbReference type="Proteomes" id="UP000183104">
    <property type="component" value="Unassembled WGS sequence"/>
</dbReference>
<sequence>MPTPTSYPTKDAARQAVWDALQEQRAARFPYPPHGRIPNFAGADSAASRLLDHPPFAEARAIKANPDAPQRPLRLGALERGITVYMPTPRLRGGFYRLDPARIPAEHRKEAASLSRGTRWAEAVPLRALAEPIDLIVTGSVAVTRGGKRCGKGHGYGDLEYAILRGLGHPPIPVVTTAHPLQVVSEFPADPFDLPVSLIATPEEAIEVAEPPPPPDGIDWQALPESALTEMPVLKELKG</sequence>
<dbReference type="PATRIC" id="fig|381306.5.peg.1920"/>
<keyword evidence="2" id="KW-1185">Reference proteome</keyword>
<dbReference type="InterPro" id="IPR037171">
    <property type="entry name" value="NagB/RpiA_transferase-like"/>
</dbReference>
<dbReference type="Gene3D" id="3.40.50.10420">
    <property type="entry name" value="NagB/RpiA/CoA transferase-like"/>
    <property type="match status" value="1"/>
</dbReference>
<reference evidence="2" key="1">
    <citation type="submission" date="2016-10" db="EMBL/GenBank/DDBJ databases">
        <authorList>
            <person name="Varghese N."/>
        </authorList>
    </citation>
    <scope>NUCLEOTIDE SEQUENCE [LARGE SCALE GENOMIC DNA]</scope>
    <source>
        <strain evidence="2">HL 19</strain>
    </source>
</reference>
<evidence type="ECO:0000313" key="2">
    <source>
        <dbReference type="Proteomes" id="UP000183104"/>
    </source>
</evidence>
<dbReference type="Pfam" id="PF01812">
    <property type="entry name" value="5-FTHF_cyc-lig"/>
    <property type="match status" value="1"/>
</dbReference>
<keyword evidence="1" id="KW-0436">Ligase</keyword>
<dbReference type="OrthoDB" id="5502226at2"/>
<dbReference type="InterPro" id="IPR024185">
    <property type="entry name" value="FTHF_cligase-like_sf"/>
</dbReference>
<organism evidence="1 2">
    <name type="scientific">Thiohalorhabdus denitrificans</name>
    <dbReference type="NCBI Taxonomy" id="381306"/>
    <lineage>
        <taxon>Bacteria</taxon>
        <taxon>Pseudomonadati</taxon>
        <taxon>Pseudomonadota</taxon>
        <taxon>Gammaproteobacteria</taxon>
        <taxon>Thiohalorhabdales</taxon>
        <taxon>Thiohalorhabdaceae</taxon>
        <taxon>Thiohalorhabdus</taxon>
    </lineage>
</organism>
<accession>A0A0P9C814</accession>
<protein>
    <submittedName>
        <fullName evidence="1">5-formyltetrahydrofolate cyclo-ligase</fullName>
    </submittedName>
</protein>
<dbReference type="PANTHER" id="PTHR13017">
    <property type="entry name" value="5-FORMYLTETRAHYDROFOLATE CYCLO-LIGASE-RELATED"/>
    <property type="match status" value="1"/>
</dbReference>
<dbReference type="GO" id="GO:0016874">
    <property type="term" value="F:ligase activity"/>
    <property type="evidence" value="ECO:0007669"/>
    <property type="project" value="UniProtKB-KW"/>
</dbReference>
<name>A0A0P9C814_9GAMM</name>
<dbReference type="InterPro" id="IPR002698">
    <property type="entry name" value="FTHF_cligase"/>
</dbReference>
<dbReference type="GO" id="GO:0005737">
    <property type="term" value="C:cytoplasm"/>
    <property type="evidence" value="ECO:0007669"/>
    <property type="project" value="TreeGrafter"/>
</dbReference>
<dbReference type="EMBL" id="FMUN01000004">
    <property type="protein sequence ID" value="SCY24085.1"/>
    <property type="molecule type" value="Genomic_DNA"/>
</dbReference>
<evidence type="ECO:0000313" key="1">
    <source>
        <dbReference type="EMBL" id="SCY24085.1"/>
    </source>
</evidence>